<keyword evidence="2" id="KW-1185">Reference proteome</keyword>
<evidence type="ECO:0000313" key="2">
    <source>
        <dbReference type="Proteomes" id="UP001497382"/>
    </source>
</evidence>
<name>A0AAV2A8Q7_9ARAC</name>
<accession>A0AAV2A8Q7</accession>
<proteinExistence type="predicted"/>
<dbReference type="Proteomes" id="UP001497382">
    <property type="component" value="Unassembled WGS sequence"/>
</dbReference>
<gene>
    <name evidence="1" type="ORF">LARSCL_LOCUS10940</name>
</gene>
<organism evidence="1 2">
    <name type="scientific">Larinioides sclopetarius</name>
    <dbReference type="NCBI Taxonomy" id="280406"/>
    <lineage>
        <taxon>Eukaryota</taxon>
        <taxon>Metazoa</taxon>
        <taxon>Ecdysozoa</taxon>
        <taxon>Arthropoda</taxon>
        <taxon>Chelicerata</taxon>
        <taxon>Arachnida</taxon>
        <taxon>Araneae</taxon>
        <taxon>Araneomorphae</taxon>
        <taxon>Entelegynae</taxon>
        <taxon>Araneoidea</taxon>
        <taxon>Araneidae</taxon>
        <taxon>Larinioides</taxon>
    </lineage>
</organism>
<protein>
    <submittedName>
        <fullName evidence="1">Uncharacterized protein</fullName>
    </submittedName>
</protein>
<evidence type="ECO:0000313" key="1">
    <source>
        <dbReference type="EMBL" id="CAL1280387.1"/>
    </source>
</evidence>
<comment type="caution">
    <text evidence="1">The sequence shown here is derived from an EMBL/GenBank/DDBJ whole genome shotgun (WGS) entry which is preliminary data.</text>
</comment>
<sequence length="187" mass="21859">MLNSADQKEAYSQNQHCNMILKKHSEELQTLQAKFHHLESVLSSKKEYRISTDESIKSINDMKTSHLKEGNIWKLLTVSEQTYLNLLNKLAEALQISDLKGSSALMHCSWLNCDDLADARRQDHKKILQSLDKMKKSIRHLQETVNLEPKRMLKIFHQKIKSQMLCVILKKCIINICVTFFKRHKKI</sequence>
<dbReference type="EMBL" id="CAXIEN010000131">
    <property type="protein sequence ID" value="CAL1280387.1"/>
    <property type="molecule type" value="Genomic_DNA"/>
</dbReference>
<reference evidence="1 2" key="1">
    <citation type="submission" date="2024-04" db="EMBL/GenBank/DDBJ databases">
        <authorList>
            <person name="Rising A."/>
            <person name="Reimegard J."/>
            <person name="Sonavane S."/>
            <person name="Akerstrom W."/>
            <person name="Nylinder S."/>
            <person name="Hedman E."/>
            <person name="Kallberg Y."/>
        </authorList>
    </citation>
    <scope>NUCLEOTIDE SEQUENCE [LARGE SCALE GENOMIC DNA]</scope>
</reference>
<dbReference type="AlphaFoldDB" id="A0AAV2A8Q7"/>